<dbReference type="Proteomes" id="UP000306340">
    <property type="component" value="Unassembled WGS sequence"/>
</dbReference>
<dbReference type="SUPFAM" id="SSF50346">
    <property type="entry name" value="PRC-barrel domain"/>
    <property type="match status" value="1"/>
</dbReference>
<dbReference type="InterPro" id="IPR027275">
    <property type="entry name" value="PRC-brl_dom"/>
</dbReference>
<dbReference type="EMBL" id="SWAU01000014">
    <property type="protein sequence ID" value="TKA98024.1"/>
    <property type="molecule type" value="Genomic_DNA"/>
</dbReference>
<name>A0A4U0Z650_9RHOB</name>
<protein>
    <submittedName>
        <fullName evidence="2">PRC-barrel domain containing protein</fullName>
    </submittedName>
</protein>
<accession>A0A4U0Z650</accession>
<sequence length="99" mass="10187">MDHSAHTPLSAAELNGETLAGAKIYDTEDNTIGSVSHLHGAGPGAQVVVDIGGFLGIGAKPVALPVAQLNFMRDEAGVVHGLTSSTKEELKALPEHRHG</sequence>
<gene>
    <name evidence="2" type="ORF">FAZ78_02920</name>
</gene>
<dbReference type="AlphaFoldDB" id="A0A4U0Z650"/>
<comment type="caution">
    <text evidence="2">The sequence shown here is derived from an EMBL/GenBank/DDBJ whole genome shotgun (WGS) entry which is preliminary data.</text>
</comment>
<dbReference type="InterPro" id="IPR011033">
    <property type="entry name" value="PRC_barrel-like_sf"/>
</dbReference>
<evidence type="ECO:0000313" key="2">
    <source>
        <dbReference type="EMBL" id="TKA98024.1"/>
    </source>
</evidence>
<feature type="domain" description="PRC-barrel" evidence="1">
    <location>
        <begin position="17"/>
        <end position="70"/>
    </location>
</feature>
<dbReference type="Pfam" id="PF05239">
    <property type="entry name" value="PRC"/>
    <property type="match status" value="1"/>
</dbReference>
<proteinExistence type="predicted"/>
<evidence type="ECO:0000259" key="1">
    <source>
        <dbReference type="Pfam" id="PF05239"/>
    </source>
</evidence>
<reference evidence="2 3" key="1">
    <citation type="submission" date="2019-04" db="EMBL/GenBank/DDBJ databases">
        <title>Crypto-aerobic microbial life in anoxic (sulfidic) marine sediments.</title>
        <authorList>
            <person name="Bhattacharya S."/>
            <person name="Roy C."/>
            <person name="Mondal N."/>
            <person name="Sarkar J."/>
            <person name="Mandal S."/>
            <person name="Rameez M.J."/>
            <person name="Ghosh W."/>
        </authorList>
    </citation>
    <scope>NUCLEOTIDE SEQUENCE [LARGE SCALE GENOMIC DNA]</scope>
    <source>
        <strain evidence="2 3">SBBC</strain>
    </source>
</reference>
<dbReference type="RefSeq" id="WP_136791233.1">
    <property type="nucleotide sequence ID" value="NZ_SWAU01000014.1"/>
</dbReference>
<organism evidence="2 3">
    <name type="scientific">Cereibacter changlensis</name>
    <dbReference type="NCBI Taxonomy" id="402884"/>
    <lineage>
        <taxon>Bacteria</taxon>
        <taxon>Pseudomonadati</taxon>
        <taxon>Pseudomonadota</taxon>
        <taxon>Alphaproteobacteria</taxon>
        <taxon>Rhodobacterales</taxon>
        <taxon>Paracoccaceae</taxon>
        <taxon>Cereibacter</taxon>
    </lineage>
</organism>
<evidence type="ECO:0000313" key="3">
    <source>
        <dbReference type="Proteomes" id="UP000306340"/>
    </source>
</evidence>
<dbReference type="Gene3D" id="2.30.30.240">
    <property type="entry name" value="PRC-barrel domain"/>
    <property type="match status" value="1"/>
</dbReference>